<feature type="compositionally biased region" description="Low complexity" evidence="2">
    <location>
        <begin position="30"/>
        <end position="48"/>
    </location>
</feature>
<evidence type="ECO:0000313" key="5">
    <source>
        <dbReference type="Proteomes" id="UP000516437"/>
    </source>
</evidence>
<dbReference type="SMART" id="SM00568">
    <property type="entry name" value="GRAM"/>
    <property type="match status" value="1"/>
</dbReference>
<sequence length="172" mass="19076">MEEKYYAGQFAESPLMKSYDTTPKRHCALSEPVSLLQSPSSSDGSSSSKTNKVDLEISHKKNLGSKSSSFAYRIREHIKLGPKFSDSVKGKLRLGARIVQEGGRENIFRKIFGTREGERMLKASQCYLSTTAGPIAGLLFISNERVAFCSERSITIQSSSGQLIRTPYKVWA</sequence>
<dbReference type="Proteomes" id="UP000516437">
    <property type="component" value="Chromosome 5"/>
</dbReference>
<dbReference type="AlphaFoldDB" id="A0A6A1VN08"/>
<dbReference type="OrthoDB" id="1736712at2759"/>
<evidence type="ECO:0000259" key="3">
    <source>
        <dbReference type="SMART" id="SM00568"/>
    </source>
</evidence>
<dbReference type="EMBL" id="RXIC02000023">
    <property type="protein sequence ID" value="KAB1213168.1"/>
    <property type="molecule type" value="Genomic_DNA"/>
</dbReference>
<dbReference type="InterPro" id="IPR037848">
    <property type="entry name" value="GEM-like"/>
</dbReference>
<organism evidence="4 5">
    <name type="scientific">Morella rubra</name>
    <name type="common">Chinese bayberry</name>
    <dbReference type="NCBI Taxonomy" id="262757"/>
    <lineage>
        <taxon>Eukaryota</taxon>
        <taxon>Viridiplantae</taxon>
        <taxon>Streptophyta</taxon>
        <taxon>Embryophyta</taxon>
        <taxon>Tracheophyta</taxon>
        <taxon>Spermatophyta</taxon>
        <taxon>Magnoliopsida</taxon>
        <taxon>eudicotyledons</taxon>
        <taxon>Gunneridae</taxon>
        <taxon>Pentapetalae</taxon>
        <taxon>rosids</taxon>
        <taxon>fabids</taxon>
        <taxon>Fagales</taxon>
        <taxon>Myricaceae</taxon>
        <taxon>Morella</taxon>
    </lineage>
</organism>
<comment type="similarity">
    <text evidence="1">Belongs to the GEM family.</text>
</comment>
<proteinExistence type="inferred from homology"/>
<reference evidence="4 5" key="1">
    <citation type="journal article" date="2019" name="Plant Biotechnol. J.">
        <title>The red bayberry genome and genetic basis of sex determination.</title>
        <authorList>
            <person name="Jia H.M."/>
            <person name="Jia H.J."/>
            <person name="Cai Q.L."/>
            <person name="Wang Y."/>
            <person name="Zhao H.B."/>
            <person name="Yang W.F."/>
            <person name="Wang G.Y."/>
            <person name="Li Y.H."/>
            <person name="Zhan D.L."/>
            <person name="Shen Y.T."/>
            <person name="Niu Q.F."/>
            <person name="Chang L."/>
            <person name="Qiu J."/>
            <person name="Zhao L."/>
            <person name="Xie H.B."/>
            <person name="Fu W.Y."/>
            <person name="Jin J."/>
            <person name="Li X.W."/>
            <person name="Jiao Y."/>
            <person name="Zhou C.C."/>
            <person name="Tu T."/>
            <person name="Chai C.Y."/>
            <person name="Gao J.L."/>
            <person name="Fan L.J."/>
            <person name="van de Weg E."/>
            <person name="Wang J.Y."/>
            <person name="Gao Z.S."/>
        </authorList>
    </citation>
    <scope>NUCLEOTIDE SEQUENCE [LARGE SCALE GENOMIC DNA]</scope>
    <source>
        <tissue evidence="4">Leaves</tissue>
    </source>
</reference>
<evidence type="ECO:0000256" key="2">
    <source>
        <dbReference type="SAM" id="MobiDB-lite"/>
    </source>
</evidence>
<comment type="caution">
    <text evidence="4">The sequence shown here is derived from an EMBL/GenBank/DDBJ whole genome shotgun (WGS) entry which is preliminary data.</text>
</comment>
<dbReference type="InterPro" id="IPR004182">
    <property type="entry name" value="GRAM"/>
</dbReference>
<evidence type="ECO:0000256" key="1">
    <source>
        <dbReference type="ARBA" id="ARBA00009414"/>
    </source>
</evidence>
<dbReference type="PANTHER" id="PTHR31969">
    <property type="entry name" value="GEM-LIKE PROTEIN 2"/>
    <property type="match status" value="1"/>
</dbReference>
<accession>A0A6A1VN08</accession>
<dbReference type="Gene3D" id="2.30.29.30">
    <property type="entry name" value="Pleckstrin-homology domain (PH domain)/Phosphotyrosine-binding domain (PTB)"/>
    <property type="match status" value="1"/>
</dbReference>
<gene>
    <name evidence="4" type="ORF">CJ030_MR5G021746</name>
</gene>
<dbReference type="Pfam" id="PF02893">
    <property type="entry name" value="GRAM"/>
    <property type="match status" value="1"/>
</dbReference>
<feature type="region of interest" description="Disordered" evidence="2">
    <location>
        <begin position="30"/>
        <end position="53"/>
    </location>
</feature>
<protein>
    <submittedName>
        <fullName evidence="4">Putative GEM-like protein 8</fullName>
    </submittedName>
</protein>
<evidence type="ECO:0000313" key="4">
    <source>
        <dbReference type="EMBL" id="KAB1213168.1"/>
    </source>
</evidence>
<name>A0A6A1VN08_9ROSI</name>
<dbReference type="InterPro" id="IPR011993">
    <property type="entry name" value="PH-like_dom_sf"/>
</dbReference>
<feature type="domain" description="GRAM" evidence="3">
    <location>
        <begin position="106"/>
        <end position="160"/>
    </location>
</feature>
<keyword evidence="5" id="KW-1185">Reference proteome</keyword>